<dbReference type="Pfam" id="PF07724">
    <property type="entry name" value="AAA_2"/>
    <property type="match status" value="1"/>
</dbReference>
<dbReference type="GO" id="GO:0005524">
    <property type="term" value="F:ATP binding"/>
    <property type="evidence" value="ECO:0007669"/>
    <property type="project" value="UniProtKB-KW"/>
</dbReference>
<feature type="domain" description="AAA+ ATPase" evidence="3">
    <location>
        <begin position="297"/>
        <end position="446"/>
    </location>
</feature>
<dbReference type="Proteomes" id="UP000433575">
    <property type="component" value="Unassembled WGS sequence"/>
</dbReference>
<dbReference type="OrthoDB" id="9783370at2"/>
<dbReference type="InterPro" id="IPR003593">
    <property type="entry name" value="AAA+_ATPase"/>
</dbReference>
<evidence type="ECO:0000313" key="6">
    <source>
        <dbReference type="Proteomes" id="UP000433575"/>
    </source>
</evidence>
<keyword evidence="7" id="KW-1185">Reference proteome</keyword>
<reference evidence="6 7" key="1">
    <citation type="journal article" date="2019" name="Nat. Med.">
        <title>A library of human gut bacterial isolates paired with longitudinal multiomics data enables mechanistic microbiome research.</title>
        <authorList>
            <person name="Poyet M."/>
            <person name="Groussin M."/>
            <person name="Gibbons S.M."/>
            <person name="Avila-Pacheco J."/>
            <person name="Jiang X."/>
            <person name="Kearney S.M."/>
            <person name="Perrotta A.R."/>
            <person name="Berdy B."/>
            <person name="Zhao S."/>
            <person name="Lieberman T.D."/>
            <person name="Swanson P.K."/>
            <person name="Smith M."/>
            <person name="Roesemann S."/>
            <person name="Alexander J.E."/>
            <person name="Rich S.A."/>
            <person name="Livny J."/>
            <person name="Vlamakis H."/>
            <person name="Clish C."/>
            <person name="Bullock K."/>
            <person name="Deik A."/>
            <person name="Scott J."/>
            <person name="Pierce K.A."/>
            <person name="Xavier R.J."/>
            <person name="Alm E.J."/>
        </authorList>
    </citation>
    <scope>NUCLEOTIDE SEQUENCE [LARGE SCALE GENOMIC DNA]</scope>
    <source>
        <strain evidence="4 6">BIOML-A4</strain>
        <strain evidence="5 7">BIOML-A5</strain>
    </source>
</reference>
<dbReference type="EMBL" id="WKPJ01000002">
    <property type="protein sequence ID" value="MSA88281.1"/>
    <property type="molecule type" value="Genomic_DNA"/>
</dbReference>
<dbReference type="AlphaFoldDB" id="A0A6N7S336"/>
<gene>
    <name evidence="5" type="ORF">GKD88_02770</name>
    <name evidence="4" type="ORF">GKE08_02970</name>
</gene>
<name>A0A6N7S336_9FIRM</name>
<comment type="caution">
    <text evidence="4">The sequence shown here is derived from an EMBL/GenBank/DDBJ whole genome shotgun (WGS) entry which is preliminary data.</text>
</comment>
<dbReference type="InterPro" id="IPR027417">
    <property type="entry name" value="P-loop_NTPase"/>
</dbReference>
<evidence type="ECO:0000256" key="2">
    <source>
        <dbReference type="ARBA" id="ARBA00022840"/>
    </source>
</evidence>
<proteinExistence type="predicted"/>
<dbReference type="InterPro" id="IPR050130">
    <property type="entry name" value="ClpA_ClpB"/>
</dbReference>
<protein>
    <submittedName>
        <fullName evidence="4">AAA domain-containing protein</fullName>
    </submittedName>
</protein>
<dbReference type="InterPro" id="IPR003959">
    <property type="entry name" value="ATPase_AAA_core"/>
</dbReference>
<dbReference type="GO" id="GO:0005737">
    <property type="term" value="C:cytoplasm"/>
    <property type="evidence" value="ECO:0007669"/>
    <property type="project" value="TreeGrafter"/>
</dbReference>
<dbReference type="Proteomes" id="UP000480929">
    <property type="component" value="Unassembled WGS sequence"/>
</dbReference>
<dbReference type="Gene3D" id="3.40.50.300">
    <property type="entry name" value="P-loop containing nucleotide triphosphate hydrolases"/>
    <property type="match status" value="1"/>
</dbReference>
<keyword evidence="2" id="KW-0067">ATP-binding</keyword>
<organism evidence="4 6">
    <name type="scientific">Holdemania massiliensis</name>
    <dbReference type="NCBI Taxonomy" id="1468449"/>
    <lineage>
        <taxon>Bacteria</taxon>
        <taxon>Bacillati</taxon>
        <taxon>Bacillota</taxon>
        <taxon>Erysipelotrichia</taxon>
        <taxon>Erysipelotrichales</taxon>
        <taxon>Erysipelotrichaceae</taxon>
        <taxon>Holdemania</taxon>
    </lineage>
</organism>
<dbReference type="GO" id="GO:0034605">
    <property type="term" value="P:cellular response to heat"/>
    <property type="evidence" value="ECO:0007669"/>
    <property type="project" value="TreeGrafter"/>
</dbReference>
<dbReference type="SUPFAM" id="SSF52540">
    <property type="entry name" value="P-loop containing nucleoside triphosphate hydrolases"/>
    <property type="match status" value="1"/>
</dbReference>
<dbReference type="SMART" id="SM00382">
    <property type="entry name" value="AAA"/>
    <property type="match status" value="1"/>
</dbReference>
<dbReference type="PANTHER" id="PTHR11638:SF18">
    <property type="entry name" value="HEAT SHOCK PROTEIN 104"/>
    <property type="match status" value="1"/>
</dbReference>
<dbReference type="EMBL" id="WKPI01000002">
    <property type="protein sequence ID" value="MSC32036.1"/>
    <property type="molecule type" value="Genomic_DNA"/>
</dbReference>
<dbReference type="GO" id="GO:0016887">
    <property type="term" value="F:ATP hydrolysis activity"/>
    <property type="evidence" value="ECO:0007669"/>
    <property type="project" value="InterPro"/>
</dbReference>
<dbReference type="InterPro" id="IPR001270">
    <property type="entry name" value="ClpA/B"/>
</dbReference>
<keyword evidence="1" id="KW-0547">Nucleotide-binding</keyword>
<sequence>MDHTLFTYRNLEELRKIQEEREVFAFMFGETKDMLDSCSKVCIDISALVHFLITNKNNIEPTYINFTSMAEDTVVIAEVAIAESAMELLPLLFSDYKCYFEEDGEENSSSEEAHEFKPYPRQKIYKYNNAQDLDIIIRYAETNDIPIATFSRASGELRKEFEQFNKSSKLAILDLTSVSYAIEDNKALIYALEQFLSIMPNIRVIAQTSQIDVLLKYFPLFLDGQEPVCKLLPDLSGLGEKEPEEIKLTKVTDLSGGAFDAFINAFNHNLIGHNYFKERLRYALKNFVSLNKAKEQTVLSIFLFGASGIGKTEVARLIASGLQNDCYLAKINFQNYSSQDALNSLIGSPAGYVGCNHGELSEKIQKSKVGVLLCDEFEKTTRPVFSFFLELLEEGRFTDSMAREYDMDGYVIIFTSNLLSEAEYKKAIPTELQTRFDLVCEFEEPTMAEKTAFLDLLLEMAKTKYSEQFAEIEMTEDEKKQLYAFDYSSLSALRDIKRVFNNRLMDYFAEKGVLR</sequence>
<accession>A0A6N7S336</accession>
<evidence type="ECO:0000256" key="1">
    <source>
        <dbReference type="ARBA" id="ARBA00022741"/>
    </source>
</evidence>
<dbReference type="PRINTS" id="PR00300">
    <property type="entry name" value="CLPPROTEASEA"/>
</dbReference>
<evidence type="ECO:0000313" key="7">
    <source>
        <dbReference type="Proteomes" id="UP000480929"/>
    </source>
</evidence>
<dbReference type="PANTHER" id="PTHR11638">
    <property type="entry name" value="ATP-DEPENDENT CLP PROTEASE"/>
    <property type="match status" value="1"/>
</dbReference>
<evidence type="ECO:0000259" key="3">
    <source>
        <dbReference type="SMART" id="SM00382"/>
    </source>
</evidence>
<dbReference type="RefSeq" id="WP_154237884.1">
    <property type="nucleotide sequence ID" value="NZ_WKPI01000002.1"/>
</dbReference>
<evidence type="ECO:0000313" key="4">
    <source>
        <dbReference type="EMBL" id="MSA88281.1"/>
    </source>
</evidence>
<evidence type="ECO:0000313" key="5">
    <source>
        <dbReference type="EMBL" id="MSC32036.1"/>
    </source>
</evidence>